<reference evidence="1" key="1">
    <citation type="submission" date="2018-11" db="EMBL/GenBank/DDBJ databases">
        <authorList>
            <consortium name="PulseNet: The National Subtyping Network for Foodborne Disease Surveillance"/>
            <person name="Tarr C.L."/>
            <person name="Trees E."/>
            <person name="Katz L.S."/>
            <person name="Carleton-Romer H.A."/>
            <person name="Stroika S."/>
            <person name="Kucerova Z."/>
            <person name="Roache K.F."/>
            <person name="Sabol A.L."/>
            <person name="Besser J."/>
            <person name="Gerner-Smidt P."/>
        </authorList>
    </citation>
    <scope>NUCLEOTIDE SEQUENCE [LARGE SCALE GENOMIC DNA]</scope>
    <source>
        <strain evidence="1">PNUSAS057377</strain>
    </source>
</reference>
<dbReference type="Proteomes" id="UP000885320">
    <property type="component" value="Unassembled WGS sequence"/>
</dbReference>
<gene>
    <name evidence="1" type="ORF">EEN95_12045</name>
</gene>
<accession>A0A3J4MHD9</accession>
<evidence type="ECO:0000313" key="1">
    <source>
        <dbReference type="EMBL" id="MFK70005.1"/>
    </source>
</evidence>
<dbReference type="InterPro" id="IPR046902">
    <property type="entry name" value="ABC-3C_MC4"/>
</dbReference>
<proteinExistence type="predicted"/>
<dbReference type="AlphaFoldDB" id="A0A3J4MHD9"/>
<name>A0A3J4MHD9_SALER</name>
<dbReference type="Pfam" id="PF20290">
    <property type="entry name" value="MC4"/>
    <property type="match status" value="1"/>
</dbReference>
<protein>
    <submittedName>
        <fullName evidence="1">Uncharacterized protein</fullName>
    </submittedName>
</protein>
<comment type="caution">
    <text evidence="1">The sequence shown here is derived from an EMBL/GenBank/DDBJ whole genome shotgun (WGS) entry which is preliminary data.</text>
</comment>
<dbReference type="EMBL" id="RMUA01000015">
    <property type="protein sequence ID" value="MFK70005.1"/>
    <property type="molecule type" value="Genomic_DNA"/>
</dbReference>
<sequence length="169" mass="19139">MDKLPYIDADDTLELNSVILLVILSVLGKNRNSKPVLNFEKIQCLFYLIKNPSKINNILLANDRQEIFIESKITYTIESQSINVDILYSRSKLKTIIKNLAIYGFLDVYSDDSNEIRYCSSEKGEMFLKQIGTPYVKTISSIANKIKPLATQSAQKTIKSINKLLAGQI</sequence>
<organism evidence="1">
    <name type="scientific">Salmonella enterica</name>
    <name type="common">Salmonella choleraesuis</name>
    <dbReference type="NCBI Taxonomy" id="28901"/>
    <lineage>
        <taxon>Bacteria</taxon>
        <taxon>Pseudomonadati</taxon>
        <taxon>Pseudomonadota</taxon>
        <taxon>Gammaproteobacteria</taxon>
        <taxon>Enterobacterales</taxon>
        <taxon>Enterobacteriaceae</taxon>
        <taxon>Salmonella</taxon>
    </lineage>
</organism>